<comment type="caution">
    <text evidence="7">The sequence shown here is derived from an EMBL/GenBank/DDBJ whole genome shotgun (WGS) entry which is preliminary data.</text>
</comment>
<dbReference type="RefSeq" id="WP_184347246.1">
    <property type="nucleotide sequence ID" value="NZ_JACHJH010000002.1"/>
</dbReference>
<dbReference type="Pfam" id="PF00891">
    <property type="entry name" value="Methyltransf_2"/>
    <property type="match status" value="1"/>
</dbReference>
<dbReference type="InterPro" id="IPR001077">
    <property type="entry name" value="COMT_C"/>
</dbReference>
<evidence type="ECO:0000259" key="6">
    <source>
        <dbReference type="Pfam" id="PF08100"/>
    </source>
</evidence>
<dbReference type="Proteomes" id="UP000556084">
    <property type="component" value="Unassembled WGS sequence"/>
</dbReference>
<evidence type="ECO:0000256" key="1">
    <source>
        <dbReference type="ARBA" id="ARBA00022603"/>
    </source>
</evidence>
<dbReference type="EMBL" id="JACHJH010000002">
    <property type="protein sequence ID" value="MBB4892329.1"/>
    <property type="molecule type" value="Genomic_DNA"/>
</dbReference>
<dbReference type="GO" id="GO:0008171">
    <property type="term" value="F:O-methyltransferase activity"/>
    <property type="evidence" value="ECO:0007669"/>
    <property type="project" value="InterPro"/>
</dbReference>
<dbReference type="GO" id="GO:0032259">
    <property type="term" value="P:methylation"/>
    <property type="evidence" value="ECO:0007669"/>
    <property type="project" value="UniProtKB-KW"/>
</dbReference>
<accession>A0A7W7LL91</accession>
<evidence type="ECO:0000256" key="3">
    <source>
        <dbReference type="ARBA" id="ARBA00022691"/>
    </source>
</evidence>
<evidence type="ECO:0000259" key="5">
    <source>
        <dbReference type="Pfam" id="PF00891"/>
    </source>
</evidence>
<feature type="domain" description="O-methyltransferase dimerisation" evidence="6">
    <location>
        <begin position="5"/>
        <end position="77"/>
    </location>
</feature>
<gene>
    <name evidence="7" type="ORF">FHS39_001340</name>
</gene>
<dbReference type="AlphaFoldDB" id="A0A7W7LL91"/>
<dbReference type="InterPro" id="IPR029063">
    <property type="entry name" value="SAM-dependent_MTases_sf"/>
</dbReference>
<keyword evidence="1" id="KW-0489">Methyltransferase</keyword>
<feature type="domain" description="O-methyltransferase C-terminal" evidence="5">
    <location>
        <begin position="102"/>
        <end position="321"/>
    </location>
</feature>
<dbReference type="Pfam" id="PF08100">
    <property type="entry name" value="Dimerisation"/>
    <property type="match status" value="1"/>
</dbReference>
<organism evidence="7 8">
    <name type="scientific">Streptomyces olivoverticillatus</name>
    <dbReference type="NCBI Taxonomy" id="66427"/>
    <lineage>
        <taxon>Bacteria</taxon>
        <taxon>Bacillati</taxon>
        <taxon>Actinomycetota</taxon>
        <taxon>Actinomycetes</taxon>
        <taxon>Kitasatosporales</taxon>
        <taxon>Streptomycetaceae</taxon>
        <taxon>Streptomyces</taxon>
    </lineage>
</organism>
<keyword evidence="2" id="KW-0808">Transferase</keyword>
<dbReference type="InterPro" id="IPR016461">
    <property type="entry name" value="COMT-like"/>
</dbReference>
<reference evidence="7 8" key="1">
    <citation type="submission" date="2020-08" db="EMBL/GenBank/DDBJ databases">
        <title>Genomic Encyclopedia of Type Strains, Phase III (KMG-III): the genomes of soil and plant-associated and newly described type strains.</title>
        <authorList>
            <person name="Whitman W."/>
        </authorList>
    </citation>
    <scope>NUCLEOTIDE SEQUENCE [LARGE SCALE GENOMIC DNA]</scope>
    <source>
        <strain evidence="7 8">CECT 3266</strain>
    </source>
</reference>
<dbReference type="PROSITE" id="PS51683">
    <property type="entry name" value="SAM_OMT_II"/>
    <property type="match status" value="1"/>
</dbReference>
<name>A0A7W7LL91_9ACTN</name>
<sequence>MQLLQLAGMGWISRSLSVAARLGIADQLADGPKTPAELAELTDSHPDGVLYLLRVLGIVGAFKENEDGTFELTDLSQQLRDDHPQSMRYWCVLGGEMYYDVWRDLLTTVKTGKPASRSEYGGSIYAYMDKDTDAGEVYDKAMADITRPAAVELARDFDFSRIRKVIDVGGGTGHLLKGILGAHSDIEGVVADRADVAERGAKQLAEEGDPDMGRRLSFAESDFFEEVPSGGDAYFLKNVLHNWSPESSVRIMQTVRKAMERTVEESEGLAPEPVLFVIEPLLGHDNASAIRSLFQMVVCEEGTRIRSEDDMRKQAAEAGFEVRSIKNLSTEHSVVECVLARD</sequence>
<dbReference type="Gene3D" id="1.10.10.10">
    <property type="entry name" value="Winged helix-like DNA-binding domain superfamily/Winged helix DNA-binding domain"/>
    <property type="match status" value="1"/>
</dbReference>
<dbReference type="SUPFAM" id="SSF46785">
    <property type="entry name" value="Winged helix' DNA-binding domain"/>
    <property type="match status" value="1"/>
</dbReference>
<dbReference type="InterPro" id="IPR036388">
    <property type="entry name" value="WH-like_DNA-bd_sf"/>
</dbReference>
<dbReference type="PIRSF" id="PIRSF005739">
    <property type="entry name" value="O-mtase"/>
    <property type="match status" value="1"/>
</dbReference>
<evidence type="ECO:0008006" key="9">
    <source>
        <dbReference type="Google" id="ProtNLM"/>
    </source>
</evidence>
<dbReference type="PANTHER" id="PTHR43712:SF2">
    <property type="entry name" value="O-METHYLTRANSFERASE CICE"/>
    <property type="match status" value="1"/>
</dbReference>
<feature type="active site" description="Proton acceptor" evidence="4">
    <location>
        <position position="241"/>
    </location>
</feature>
<dbReference type="InterPro" id="IPR036390">
    <property type="entry name" value="WH_DNA-bd_sf"/>
</dbReference>
<evidence type="ECO:0000313" key="7">
    <source>
        <dbReference type="EMBL" id="MBB4892329.1"/>
    </source>
</evidence>
<dbReference type="SUPFAM" id="SSF53335">
    <property type="entry name" value="S-adenosyl-L-methionine-dependent methyltransferases"/>
    <property type="match status" value="1"/>
</dbReference>
<evidence type="ECO:0000313" key="8">
    <source>
        <dbReference type="Proteomes" id="UP000556084"/>
    </source>
</evidence>
<dbReference type="GO" id="GO:0046983">
    <property type="term" value="F:protein dimerization activity"/>
    <property type="evidence" value="ECO:0007669"/>
    <property type="project" value="InterPro"/>
</dbReference>
<evidence type="ECO:0000256" key="2">
    <source>
        <dbReference type="ARBA" id="ARBA00022679"/>
    </source>
</evidence>
<dbReference type="InterPro" id="IPR012967">
    <property type="entry name" value="COMT_dimerisation"/>
</dbReference>
<keyword evidence="3" id="KW-0949">S-adenosyl-L-methionine</keyword>
<dbReference type="PANTHER" id="PTHR43712">
    <property type="entry name" value="PUTATIVE (AFU_ORTHOLOGUE AFUA_4G14580)-RELATED"/>
    <property type="match status" value="1"/>
</dbReference>
<protein>
    <recommendedName>
        <fullName evidence="9">O-methyltransferase</fullName>
    </recommendedName>
</protein>
<proteinExistence type="predicted"/>
<dbReference type="Gene3D" id="1.10.287.1350">
    <property type="match status" value="1"/>
</dbReference>
<evidence type="ECO:0000256" key="4">
    <source>
        <dbReference type="PIRSR" id="PIRSR005739-1"/>
    </source>
</evidence>
<dbReference type="Gene3D" id="3.40.50.150">
    <property type="entry name" value="Vaccinia Virus protein VP39"/>
    <property type="match status" value="1"/>
</dbReference>
<keyword evidence="8" id="KW-1185">Reference proteome</keyword>